<dbReference type="PROSITE" id="PS50956">
    <property type="entry name" value="HTH_ASNC_2"/>
    <property type="match status" value="1"/>
</dbReference>
<evidence type="ECO:0000259" key="5">
    <source>
        <dbReference type="PROSITE" id="PS50956"/>
    </source>
</evidence>
<keyword evidence="1" id="KW-0805">Transcription regulation</keyword>
<dbReference type="SMART" id="SM00344">
    <property type="entry name" value="HTH_ASNC"/>
    <property type="match status" value="1"/>
</dbReference>
<protein>
    <submittedName>
        <fullName evidence="6">Lrp/AsnC family transcriptional regulator</fullName>
    </submittedName>
</protein>
<dbReference type="PRINTS" id="PR00033">
    <property type="entry name" value="HTHASNC"/>
</dbReference>
<dbReference type="AlphaFoldDB" id="A0A7J3ZL25"/>
<dbReference type="InterPro" id="IPR036388">
    <property type="entry name" value="WH-like_DNA-bd_sf"/>
</dbReference>
<sequence length="145" mass="16187">MRERTRKSTVDEKDIKLLELLKKNSRLSYDKIAKQLGISKAAVKKRLTKLIEGGVIKRFTIEYEIESKMKALVLVKVMPGHDVPSVASAIVKNEMVDSVFEVAGEYDIVVLASTPDVASINQLIDSMRRVQGVASTNTLVVLRSW</sequence>
<name>A0A7J3ZL25_9CREN</name>
<evidence type="ECO:0000256" key="4">
    <source>
        <dbReference type="ARBA" id="ARBA00029440"/>
    </source>
</evidence>
<dbReference type="InterPro" id="IPR036390">
    <property type="entry name" value="WH_DNA-bd_sf"/>
</dbReference>
<dbReference type="CDD" id="cd00090">
    <property type="entry name" value="HTH_ARSR"/>
    <property type="match status" value="1"/>
</dbReference>
<keyword evidence="3" id="KW-0804">Transcription</keyword>
<evidence type="ECO:0000256" key="1">
    <source>
        <dbReference type="ARBA" id="ARBA00023015"/>
    </source>
</evidence>
<dbReference type="PANTHER" id="PTHR30154:SF50">
    <property type="entry name" value="TRANSCRIPTIONAL REGULATOR, ASNC FAMILY"/>
    <property type="match status" value="1"/>
</dbReference>
<dbReference type="InterPro" id="IPR000485">
    <property type="entry name" value="AsnC-type_HTH_dom"/>
</dbReference>
<dbReference type="InterPro" id="IPR019888">
    <property type="entry name" value="Tscrpt_reg_AsnC-like"/>
</dbReference>
<evidence type="ECO:0000256" key="2">
    <source>
        <dbReference type="ARBA" id="ARBA00023125"/>
    </source>
</evidence>
<reference evidence="6" key="1">
    <citation type="journal article" date="2020" name="mSystems">
        <title>Genome- and Community-Level Interaction Insights into Carbon Utilization and Element Cycling Functions of Hydrothermarchaeota in Hydrothermal Sediment.</title>
        <authorList>
            <person name="Zhou Z."/>
            <person name="Liu Y."/>
            <person name="Xu W."/>
            <person name="Pan J."/>
            <person name="Luo Z.H."/>
            <person name="Li M."/>
        </authorList>
    </citation>
    <scope>NUCLEOTIDE SEQUENCE [LARGE SCALE GENOMIC DNA]</scope>
    <source>
        <strain evidence="6">SpSt-1116</strain>
    </source>
</reference>
<dbReference type="InterPro" id="IPR019887">
    <property type="entry name" value="Tscrpt_reg_AsnC/Lrp_C"/>
</dbReference>
<dbReference type="GO" id="GO:0043200">
    <property type="term" value="P:response to amino acid"/>
    <property type="evidence" value="ECO:0007669"/>
    <property type="project" value="TreeGrafter"/>
</dbReference>
<proteinExistence type="predicted"/>
<dbReference type="InterPro" id="IPR011991">
    <property type="entry name" value="ArsR-like_HTH"/>
</dbReference>
<dbReference type="GO" id="GO:0005829">
    <property type="term" value="C:cytosol"/>
    <property type="evidence" value="ECO:0007669"/>
    <property type="project" value="TreeGrafter"/>
</dbReference>
<dbReference type="SUPFAM" id="SSF54909">
    <property type="entry name" value="Dimeric alpha+beta barrel"/>
    <property type="match status" value="1"/>
</dbReference>
<dbReference type="Pfam" id="PF01037">
    <property type="entry name" value="AsnC_trans_reg"/>
    <property type="match status" value="1"/>
</dbReference>
<dbReference type="Pfam" id="PF13412">
    <property type="entry name" value="HTH_24"/>
    <property type="match status" value="1"/>
</dbReference>
<evidence type="ECO:0000256" key="3">
    <source>
        <dbReference type="ARBA" id="ARBA00023163"/>
    </source>
</evidence>
<dbReference type="EMBL" id="DRZC01000075">
    <property type="protein sequence ID" value="HHQ80816.1"/>
    <property type="molecule type" value="Genomic_DNA"/>
</dbReference>
<feature type="domain" description="HTH asnC-type" evidence="5">
    <location>
        <begin position="10"/>
        <end position="82"/>
    </location>
</feature>
<comment type="caution">
    <text evidence="6">The sequence shown here is derived from an EMBL/GenBank/DDBJ whole genome shotgun (WGS) entry which is preliminary data.</text>
</comment>
<dbReference type="Gene3D" id="3.30.70.920">
    <property type="match status" value="1"/>
</dbReference>
<dbReference type="GO" id="GO:0043565">
    <property type="term" value="F:sequence-specific DNA binding"/>
    <property type="evidence" value="ECO:0007669"/>
    <property type="project" value="InterPro"/>
</dbReference>
<dbReference type="PANTHER" id="PTHR30154">
    <property type="entry name" value="LEUCINE-RESPONSIVE REGULATORY PROTEIN"/>
    <property type="match status" value="1"/>
</dbReference>
<dbReference type="Gene3D" id="1.10.10.10">
    <property type="entry name" value="Winged helix-like DNA-binding domain superfamily/Winged helix DNA-binding domain"/>
    <property type="match status" value="1"/>
</dbReference>
<gene>
    <name evidence="6" type="ORF">ENM78_05150</name>
</gene>
<comment type="pathway">
    <text evidence="4">Amino-acid biosynthesis.</text>
</comment>
<accession>A0A7J3ZL25</accession>
<dbReference type="InterPro" id="IPR011008">
    <property type="entry name" value="Dimeric_a/b-barrel"/>
</dbReference>
<organism evidence="6">
    <name type="scientific">Fervidicoccus fontis</name>
    <dbReference type="NCBI Taxonomy" id="683846"/>
    <lineage>
        <taxon>Archaea</taxon>
        <taxon>Thermoproteota</taxon>
        <taxon>Thermoprotei</taxon>
        <taxon>Fervidicoccales</taxon>
        <taxon>Fervidicoccaceae</taxon>
        <taxon>Fervidicoccus</taxon>
    </lineage>
</organism>
<evidence type="ECO:0000313" key="6">
    <source>
        <dbReference type="EMBL" id="HHQ80816.1"/>
    </source>
</evidence>
<keyword evidence="2" id="KW-0238">DNA-binding</keyword>
<dbReference type="SUPFAM" id="SSF46785">
    <property type="entry name" value="Winged helix' DNA-binding domain"/>
    <property type="match status" value="1"/>
</dbReference>